<dbReference type="InterPro" id="IPR010497">
    <property type="entry name" value="Epoxide_hydro_N"/>
</dbReference>
<evidence type="ECO:0000259" key="4">
    <source>
        <dbReference type="Pfam" id="PF06441"/>
    </source>
</evidence>
<reference evidence="5" key="1">
    <citation type="submission" date="2021-07" db="EMBL/GenBank/DDBJ databases">
        <authorList>
            <person name="Durling M."/>
        </authorList>
    </citation>
    <scope>NUCLEOTIDE SEQUENCE</scope>
</reference>
<dbReference type="GO" id="GO:0097176">
    <property type="term" value="P:epoxide metabolic process"/>
    <property type="evidence" value="ECO:0007669"/>
    <property type="project" value="TreeGrafter"/>
</dbReference>
<dbReference type="InterPro" id="IPR029058">
    <property type="entry name" value="AB_hydrolase_fold"/>
</dbReference>
<dbReference type="PANTHER" id="PTHR21661">
    <property type="entry name" value="EPOXIDE HYDROLASE 1-RELATED"/>
    <property type="match status" value="1"/>
</dbReference>
<evidence type="ECO:0000256" key="2">
    <source>
        <dbReference type="ARBA" id="ARBA00022801"/>
    </source>
</evidence>
<accession>A0A9N9LSK4</accession>
<comment type="caution">
    <text evidence="5">The sequence shown here is derived from an EMBL/GenBank/DDBJ whole genome shotgun (WGS) entry which is preliminary data.</text>
</comment>
<dbReference type="OrthoDB" id="7130006at2759"/>
<dbReference type="Pfam" id="PF06441">
    <property type="entry name" value="EHN"/>
    <property type="match status" value="1"/>
</dbReference>
<dbReference type="SUPFAM" id="SSF53474">
    <property type="entry name" value="alpha/beta-Hydrolases"/>
    <property type="match status" value="1"/>
</dbReference>
<proteinExistence type="inferred from homology"/>
<organism evidence="5 6">
    <name type="scientific">Hymenoscyphus albidus</name>
    <dbReference type="NCBI Taxonomy" id="595503"/>
    <lineage>
        <taxon>Eukaryota</taxon>
        <taxon>Fungi</taxon>
        <taxon>Dikarya</taxon>
        <taxon>Ascomycota</taxon>
        <taxon>Pezizomycotina</taxon>
        <taxon>Leotiomycetes</taxon>
        <taxon>Helotiales</taxon>
        <taxon>Helotiaceae</taxon>
        <taxon>Hymenoscyphus</taxon>
    </lineage>
</organism>
<protein>
    <recommendedName>
        <fullName evidence="4">Epoxide hydrolase N-terminal domain-containing protein</fullName>
    </recommendedName>
</protein>
<dbReference type="Proteomes" id="UP000701801">
    <property type="component" value="Unassembled WGS sequence"/>
</dbReference>
<evidence type="ECO:0000256" key="3">
    <source>
        <dbReference type="SAM" id="MobiDB-lite"/>
    </source>
</evidence>
<feature type="region of interest" description="Disordered" evidence="3">
    <location>
        <begin position="517"/>
        <end position="551"/>
    </location>
</feature>
<dbReference type="EMBL" id="CAJVRM010000191">
    <property type="protein sequence ID" value="CAG8976791.1"/>
    <property type="molecule type" value="Genomic_DNA"/>
</dbReference>
<feature type="domain" description="Epoxide hydrolase N-terminal" evidence="4">
    <location>
        <begin position="63"/>
        <end position="177"/>
    </location>
</feature>
<dbReference type="PANTHER" id="PTHR21661:SF71">
    <property type="entry name" value="EPOXIDE HYDROLASE N-TERMINAL DOMAIN-CONTAINING PROTEIN"/>
    <property type="match status" value="1"/>
</dbReference>
<feature type="compositionally biased region" description="Polar residues" evidence="3">
    <location>
        <begin position="542"/>
        <end position="551"/>
    </location>
</feature>
<gene>
    <name evidence="5" type="ORF">HYALB_00012034</name>
</gene>
<comment type="similarity">
    <text evidence="1">Belongs to the peptidase S33 family.</text>
</comment>
<evidence type="ECO:0000313" key="5">
    <source>
        <dbReference type="EMBL" id="CAG8976791.1"/>
    </source>
</evidence>
<dbReference type="AlphaFoldDB" id="A0A9N9LSK4"/>
<name>A0A9N9LSK4_9HELO</name>
<feature type="compositionally biased region" description="Acidic residues" evidence="3">
    <location>
        <begin position="517"/>
        <end position="527"/>
    </location>
</feature>
<dbReference type="Gene3D" id="3.40.50.1820">
    <property type="entry name" value="alpha/beta hydrolase"/>
    <property type="match status" value="1"/>
</dbReference>
<keyword evidence="6" id="KW-1185">Reference proteome</keyword>
<keyword evidence="2" id="KW-0378">Hydrolase</keyword>
<sequence>MINLIRRHLRSSLLHSLYSKENISLYSTLSLPSRSHIPMDMQEATSNPAMEGDQRNPNFEEEIQPYKIHVSSKYLSLTQKKLELTRLPHEVALPKEREWELGAPKNEIEPLIDFWLENYSWRTQEAHLNNSLPQYRIAFRLPPPSTSPPLRIHFVHIRSRHRHAIPLLLIPSSPLTNLSLIPLFAPLSDPASPTSTQPFHLVVPSIPGLGFSDPLQTPEAEGTVLEYTAMILNSIMLRLKYDFYLASATGSGRESAVGVDYHLPRLIGERFPGSCLGVSLLEPEVQSPRVGEGMSWVKFRVARFLKAAVFGYVKEDWRAMNLLRNKSKDTTKKDQVNEESPLLSGKKNKSLETVGVLGLREPTTLSYALCDSPVGLLAVFCSGLRKISPNHSLSPTEIIDVTSLAWLPGIEAGARFWAAAAKEIQAMSKKPPGPRTRVAITVFRVDGSDPDRYTCPAWATRKHNVVFTQRAVGLPGLVSWERVDVVVAGVRGLAREIGNLDPRLRSRRLEDVLMSDDEYSASEDDESGHDIQLNVGRPDTVANFNTNHGAA</sequence>
<evidence type="ECO:0000256" key="1">
    <source>
        <dbReference type="ARBA" id="ARBA00010088"/>
    </source>
</evidence>
<dbReference type="GO" id="GO:0004301">
    <property type="term" value="F:epoxide hydrolase activity"/>
    <property type="evidence" value="ECO:0007669"/>
    <property type="project" value="TreeGrafter"/>
</dbReference>
<evidence type="ECO:0000313" key="6">
    <source>
        <dbReference type="Proteomes" id="UP000701801"/>
    </source>
</evidence>